<organism evidence="2 3">
    <name type="scientific">Mesorhabditis belari</name>
    <dbReference type="NCBI Taxonomy" id="2138241"/>
    <lineage>
        <taxon>Eukaryota</taxon>
        <taxon>Metazoa</taxon>
        <taxon>Ecdysozoa</taxon>
        <taxon>Nematoda</taxon>
        <taxon>Chromadorea</taxon>
        <taxon>Rhabditida</taxon>
        <taxon>Rhabditina</taxon>
        <taxon>Rhabditomorpha</taxon>
        <taxon>Rhabditoidea</taxon>
        <taxon>Rhabditidae</taxon>
        <taxon>Mesorhabditinae</taxon>
        <taxon>Mesorhabditis</taxon>
    </lineage>
</organism>
<feature type="chain" id="PRO_5042256283" evidence="1">
    <location>
        <begin position="17"/>
        <end position="68"/>
    </location>
</feature>
<evidence type="ECO:0000313" key="3">
    <source>
        <dbReference type="WBParaSite" id="MBELARI_LOCUS4240"/>
    </source>
</evidence>
<evidence type="ECO:0000313" key="2">
    <source>
        <dbReference type="Proteomes" id="UP000887575"/>
    </source>
</evidence>
<dbReference type="AlphaFoldDB" id="A0AAF3FBG6"/>
<proteinExistence type="predicted"/>
<name>A0AAF3FBG6_9BILA</name>
<dbReference type="WBParaSite" id="MBELARI_LOCUS4240">
    <property type="protein sequence ID" value="MBELARI_LOCUS4240"/>
    <property type="gene ID" value="MBELARI_LOCUS4240"/>
</dbReference>
<keyword evidence="1" id="KW-0732">Signal</keyword>
<protein>
    <submittedName>
        <fullName evidence="3">Uncharacterized protein</fullName>
    </submittedName>
</protein>
<reference evidence="3" key="1">
    <citation type="submission" date="2024-02" db="UniProtKB">
        <authorList>
            <consortium name="WormBaseParasite"/>
        </authorList>
    </citation>
    <scope>IDENTIFICATION</scope>
</reference>
<evidence type="ECO:0000256" key="1">
    <source>
        <dbReference type="SAM" id="SignalP"/>
    </source>
</evidence>
<keyword evidence="2" id="KW-1185">Reference proteome</keyword>
<accession>A0AAF3FBG6</accession>
<sequence>MHRSVVFACLVSVVLSLNCWSDTADGKSHSSDKRSIDCGDCKYCAKGTAKLTKEFDGVKKGSVESAWG</sequence>
<feature type="signal peptide" evidence="1">
    <location>
        <begin position="1"/>
        <end position="16"/>
    </location>
</feature>
<dbReference type="Proteomes" id="UP000887575">
    <property type="component" value="Unassembled WGS sequence"/>
</dbReference>